<evidence type="ECO:0000259" key="7">
    <source>
        <dbReference type="Pfam" id="PF02272"/>
    </source>
</evidence>
<reference evidence="10" key="1">
    <citation type="submission" date="2015-09" db="EMBL/GenBank/DDBJ databases">
        <authorList>
            <person name="Bertelli C."/>
        </authorList>
    </citation>
    <scope>NUCLEOTIDE SEQUENCE [LARGE SCALE GENOMIC DNA]</scope>
    <source>
        <strain evidence="10">KNic</strain>
    </source>
</reference>
<dbReference type="GO" id="GO:0006281">
    <property type="term" value="P:DNA repair"/>
    <property type="evidence" value="ECO:0007669"/>
    <property type="project" value="InterPro"/>
</dbReference>
<dbReference type="Pfam" id="PF02272">
    <property type="entry name" value="DHHA1"/>
    <property type="match status" value="1"/>
</dbReference>
<dbReference type="FunCoup" id="A0A0U5JB48">
    <property type="interactions" value="311"/>
</dbReference>
<organism evidence="9 10">
    <name type="scientific">Candidatus Protochlamydia naegleriophila</name>
    <dbReference type="NCBI Taxonomy" id="389348"/>
    <lineage>
        <taxon>Bacteria</taxon>
        <taxon>Pseudomonadati</taxon>
        <taxon>Chlamydiota</taxon>
        <taxon>Chlamydiia</taxon>
        <taxon>Parachlamydiales</taxon>
        <taxon>Parachlamydiaceae</taxon>
        <taxon>Candidatus Protochlamydia</taxon>
    </lineage>
</organism>
<evidence type="ECO:0000259" key="6">
    <source>
        <dbReference type="Pfam" id="PF01368"/>
    </source>
</evidence>
<dbReference type="RefSeq" id="WP_032124906.1">
    <property type="nucleotide sequence ID" value="NZ_LN879502.1"/>
</dbReference>
<feature type="domain" description="DHHA1" evidence="7">
    <location>
        <begin position="364"/>
        <end position="456"/>
    </location>
</feature>
<evidence type="ECO:0000259" key="8">
    <source>
        <dbReference type="Pfam" id="PF17768"/>
    </source>
</evidence>
<feature type="domain" description="RecJ OB" evidence="8">
    <location>
        <begin position="471"/>
        <end position="572"/>
    </location>
</feature>
<evidence type="ECO:0000313" key="9">
    <source>
        <dbReference type="EMBL" id="CUI15906.1"/>
    </source>
</evidence>
<feature type="domain" description="DDH" evidence="6">
    <location>
        <begin position="87"/>
        <end position="243"/>
    </location>
</feature>
<dbReference type="PATRIC" id="fig|389348.3.peg.302"/>
<keyword evidence="4" id="KW-0378">Hydrolase</keyword>
<evidence type="ECO:0000256" key="4">
    <source>
        <dbReference type="ARBA" id="ARBA00022801"/>
    </source>
</evidence>
<dbReference type="NCBIfam" id="TIGR00644">
    <property type="entry name" value="recJ"/>
    <property type="match status" value="1"/>
</dbReference>
<dbReference type="InterPro" id="IPR001667">
    <property type="entry name" value="DDH_dom"/>
</dbReference>
<dbReference type="Pfam" id="PF17768">
    <property type="entry name" value="RecJ_OB"/>
    <property type="match status" value="1"/>
</dbReference>
<dbReference type="PANTHER" id="PTHR30255:SF2">
    <property type="entry name" value="SINGLE-STRANDED-DNA-SPECIFIC EXONUCLEASE RECJ"/>
    <property type="match status" value="1"/>
</dbReference>
<dbReference type="GO" id="GO:0008409">
    <property type="term" value="F:5'-3' exonuclease activity"/>
    <property type="evidence" value="ECO:0007669"/>
    <property type="project" value="InterPro"/>
</dbReference>
<dbReference type="Pfam" id="PF01368">
    <property type="entry name" value="DHH"/>
    <property type="match status" value="1"/>
</dbReference>
<dbReference type="InterPro" id="IPR003156">
    <property type="entry name" value="DHHA1_dom"/>
</dbReference>
<dbReference type="KEGG" id="pnl:PNK_0269"/>
<evidence type="ECO:0000256" key="3">
    <source>
        <dbReference type="ARBA" id="ARBA00022722"/>
    </source>
</evidence>
<dbReference type="EMBL" id="LN879502">
    <property type="protein sequence ID" value="CUI15906.1"/>
    <property type="molecule type" value="Genomic_DNA"/>
</dbReference>
<comment type="similarity">
    <text evidence="1">Belongs to the RecJ family.</text>
</comment>
<dbReference type="Gene3D" id="3.90.1640.30">
    <property type="match status" value="1"/>
</dbReference>
<dbReference type="GO" id="GO:0003676">
    <property type="term" value="F:nucleic acid binding"/>
    <property type="evidence" value="ECO:0007669"/>
    <property type="project" value="InterPro"/>
</dbReference>
<evidence type="ECO:0000313" key="10">
    <source>
        <dbReference type="Proteomes" id="UP000069902"/>
    </source>
</evidence>
<dbReference type="GO" id="GO:0006310">
    <property type="term" value="P:DNA recombination"/>
    <property type="evidence" value="ECO:0007669"/>
    <property type="project" value="InterPro"/>
</dbReference>
<dbReference type="Gene3D" id="3.10.310.30">
    <property type="match status" value="1"/>
</dbReference>
<dbReference type="PANTHER" id="PTHR30255">
    <property type="entry name" value="SINGLE-STRANDED-DNA-SPECIFIC EXONUCLEASE RECJ"/>
    <property type="match status" value="1"/>
</dbReference>
<evidence type="ECO:0000256" key="5">
    <source>
        <dbReference type="ARBA" id="ARBA00022839"/>
    </source>
</evidence>
<accession>A0A0U5JB48</accession>
<keyword evidence="5 9" id="KW-0269">Exonuclease</keyword>
<dbReference type="InterPro" id="IPR038763">
    <property type="entry name" value="DHH_sf"/>
</dbReference>
<dbReference type="InParanoid" id="A0A0U5JB48"/>
<sequence length="592" mass="66463">MHSTTHAHEDPIWVYPPTDNELKESIVKEFKIHPVIAQILVSRGFKSFQQIHDYLYAKLPELHDPFLMAEMPQAVERVCRAIRDHENILIYGDNDVDGMTGTTLLTEFLQDLGANVFFYVSNRGTLRQSLIVEALEYALMNNCKLLITVDCGITAAVEIAKVAAQNVDVIITDHHEPTDKIPHCVATLNPKLVNNAYPNRDLTGVGVAFKLAHGITNQLTSEGKIPPKKIDLKRYLDLVALGTISDMGSLSDTENRILVRYGLRQLRKGKRMGLSKLFSICDVDLNDLTTFTIASKIAPRLNSLGRIDDPRKGVQMLLVKNADLAEKMALELDLNNIERQKIERTMSADVDTTIHETPAILTNKAIVMVSDKWHPGVIAIISTRISKQYNRPTVMIAIDKGVGKGSVRSIREFPLLPTLKQCSDYLINFGGHDFAAGLTVKEEHIERFKSQFIAAANEQLNDADVMSKLSLDAEIKFSELTFDFMESARLLEPYGNENPQPILYCDAWQTWPPKIVGKTHLKLYLEQGDRVLEGVALGKASHSPQLRKKNLKLRIAFTPQINKSSIQLLIRDFKILEDPSNSQTDQILDHNT</sequence>
<name>A0A0U5JB48_9BACT</name>
<dbReference type="STRING" id="389348.PNK_0269"/>
<gene>
    <name evidence="9" type="primary">recJ</name>
    <name evidence="9" type="ORF">PNK_0269</name>
</gene>
<dbReference type="InterPro" id="IPR051673">
    <property type="entry name" value="SSDNA_exonuclease_RecJ"/>
</dbReference>
<keyword evidence="10" id="KW-1185">Reference proteome</keyword>
<evidence type="ECO:0000256" key="2">
    <source>
        <dbReference type="ARBA" id="ARBA00019841"/>
    </source>
</evidence>
<keyword evidence="3" id="KW-0540">Nuclease</keyword>
<dbReference type="InterPro" id="IPR041122">
    <property type="entry name" value="RecJ_OB"/>
</dbReference>
<protein>
    <recommendedName>
        <fullName evidence="2">Single-stranded-DNA-specific exonuclease RecJ</fullName>
    </recommendedName>
</protein>
<evidence type="ECO:0000256" key="1">
    <source>
        <dbReference type="ARBA" id="ARBA00005915"/>
    </source>
</evidence>
<proteinExistence type="inferred from homology"/>
<dbReference type="AlphaFoldDB" id="A0A0U5JB48"/>
<dbReference type="Proteomes" id="UP000069902">
    <property type="component" value="Chromosome cPNK"/>
</dbReference>
<dbReference type="InterPro" id="IPR004610">
    <property type="entry name" value="RecJ"/>
</dbReference>
<dbReference type="SUPFAM" id="SSF64182">
    <property type="entry name" value="DHH phosphoesterases"/>
    <property type="match status" value="1"/>
</dbReference>